<dbReference type="PANTHER" id="PTHR43424">
    <property type="entry name" value="LOCUS PUTATIVE PROTEIN 1-RELATED"/>
    <property type="match status" value="1"/>
</dbReference>
<feature type="transmembrane region" description="Helical" evidence="5">
    <location>
        <begin position="91"/>
        <end position="117"/>
    </location>
</feature>
<feature type="transmembrane region" description="Helical" evidence="5">
    <location>
        <begin position="55"/>
        <end position="79"/>
    </location>
</feature>
<dbReference type="InterPro" id="IPR052556">
    <property type="entry name" value="PolySynth_Transporter"/>
</dbReference>
<feature type="transmembrane region" description="Helical" evidence="5">
    <location>
        <begin position="269"/>
        <end position="286"/>
    </location>
</feature>
<feature type="transmembrane region" description="Helical" evidence="5">
    <location>
        <begin position="184"/>
        <end position="203"/>
    </location>
</feature>
<feature type="transmembrane region" description="Helical" evidence="5">
    <location>
        <begin position="123"/>
        <end position="143"/>
    </location>
</feature>
<dbReference type="InterPro" id="IPR002797">
    <property type="entry name" value="Polysacc_synth"/>
</dbReference>
<keyword evidence="2 5" id="KW-0812">Transmembrane</keyword>
<dbReference type="PANTHER" id="PTHR43424:SF1">
    <property type="entry name" value="LOCUS PUTATIVE PROTEIN 1-RELATED"/>
    <property type="match status" value="1"/>
</dbReference>
<evidence type="ECO:0000256" key="3">
    <source>
        <dbReference type="ARBA" id="ARBA00022989"/>
    </source>
</evidence>
<dbReference type="Pfam" id="PF01943">
    <property type="entry name" value="Polysacc_synt"/>
    <property type="match status" value="1"/>
</dbReference>
<keyword evidence="7" id="KW-1185">Reference proteome</keyword>
<dbReference type="RefSeq" id="WP_109663626.1">
    <property type="nucleotide sequence ID" value="NZ_QGEG01000002.1"/>
</dbReference>
<protein>
    <submittedName>
        <fullName evidence="6">Flippase</fullName>
    </submittedName>
</protein>
<sequence>MVLRKVAGLLKNKKGFLKYLKNTSWLMGEKVIRLLIALTVGVMVTRYLGPQKFGILSYAQSFVGLFAAFSSLGLGDILVRELVKSKENDKVLLGTAFGLQTLGSGVIMLCLLTFVYFNDNEPITNKIILILGLTTFLQSFGVITRYFNSQVKSKFGAIPGLVGVFLSAGIKLICIWQMAPLIYFVYILAFDVFFLMVGQLYFYHVAGNSIFSWKFSFKTAKGLLSDSWPLILSSIVISIYMKVDQIMIQEIMDNSSVGQYSAAVRLSEAWYFIPTIICSSLFPAIINAKIKSNTLYLSRLQNLYDLMVILGLAIILPILIFGDWAILLLYGEAFDQTSSVLKIHIWAGVFVFLGVANQKWFISENLQAYNIICLGLGMVTNVILNLFLIPKYGIYGAAFATLISQFVASVLTPVVFRKTRPSFFMMLKSLFFISVLGRVLKNKSSI</sequence>
<dbReference type="OrthoDB" id="9770347at2"/>
<comment type="subcellular location">
    <subcellularLocation>
        <location evidence="1">Membrane</location>
        <topology evidence="1">Multi-pass membrane protein</topology>
    </subcellularLocation>
</comment>
<proteinExistence type="predicted"/>
<dbReference type="EMBL" id="QGEG01000002">
    <property type="protein sequence ID" value="PWL39155.1"/>
    <property type="molecule type" value="Genomic_DNA"/>
</dbReference>
<evidence type="ECO:0000256" key="5">
    <source>
        <dbReference type="SAM" id="Phobius"/>
    </source>
</evidence>
<gene>
    <name evidence="6" type="ORF">DKG77_13140</name>
</gene>
<dbReference type="Proteomes" id="UP000245762">
    <property type="component" value="Unassembled WGS sequence"/>
</dbReference>
<feature type="transmembrane region" description="Helical" evidence="5">
    <location>
        <begin position="394"/>
        <end position="416"/>
    </location>
</feature>
<comment type="caution">
    <text evidence="6">The sequence shown here is derived from an EMBL/GenBank/DDBJ whole genome shotgun (WGS) entry which is preliminary data.</text>
</comment>
<keyword evidence="4 5" id="KW-0472">Membrane</keyword>
<feature type="transmembrane region" description="Helical" evidence="5">
    <location>
        <begin position="31"/>
        <end position="49"/>
    </location>
</feature>
<reference evidence="6 7" key="1">
    <citation type="submission" date="2018-05" db="EMBL/GenBank/DDBJ databases">
        <title>Complete genome sequence of Flagellimonas aquimarina ECD12 isolated from seaweed Ecklonia cava.</title>
        <authorList>
            <person name="Choi S."/>
            <person name="Seong C."/>
        </authorList>
    </citation>
    <scope>NUCLEOTIDE SEQUENCE [LARGE SCALE GENOMIC DNA]</scope>
    <source>
        <strain evidence="6 7">ECD12</strain>
    </source>
</reference>
<dbReference type="CDD" id="cd13128">
    <property type="entry name" value="MATE_Wzx_like"/>
    <property type="match status" value="1"/>
</dbReference>
<feature type="transmembrane region" description="Helical" evidence="5">
    <location>
        <begin position="155"/>
        <end position="178"/>
    </location>
</feature>
<accession>A0A316L2H7</accession>
<feature type="transmembrane region" description="Helical" evidence="5">
    <location>
        <begin position="368"/>
        <end position="388"/>
    </location>
</feature>
<feature type="transmembrane region" description="Helical" evidence="5">
    <location>
        <begin position="339"/>
        <end position="356"/>
    </location>
</feature>
<evidence type="ECO:0000256" key="2">
    <source>
        <dbReference type="ARBA" id="ARBA00022692"/>
    </source>
</evidence>
<feature type="transmembrane region" description="Helical" evidence="5">
    <location>
        <begin position="306"/>
        <end position="327"/>
    </location>
</feature>
<evidence type="ECO:0000256" key="1">
    <source>
        <dbReference type="ARBA" id="ARBA00004141"/>
    </source>
</evidence>
<organism evidence="6 7">
    <name type="scientific">Flagellimonas aquimarina</name>
    <dbReference type="NCBI Taxonomy" id="2201895"/>
    <lineage>
        <taxon>Bacteria</taxon>
        <taxon>Pseudomonadati</taxon>
        <taxon>Bacteroidota</taxon>
        <taxon>Flavobacteriia</taxon>
        <taxon>Flavobacteriales</taxon>
        <taxon>Flavobacteriaceae</taxon>
        <taxon>Flagellimonas</taxon>
    </lineage>
</organism>
<feature type="transmembrane region" description="Helical" evidence="5">
    <location>
        <begin position="223"/>
        <end position="241"/>
    </location>
</feature>
<keyword evidence="3 5" id="KW-1133">Transmembrane helix</keyword>
<dbReference type="AlphaFoldDB" id="A0A316L2H7"/>
<evidence type="ECO:0000313" key="6">
    <source>
        <dbReference type="EMBL" id="PWL39155.1"/>
    </source>
</evidence>
<evidence type="ECO:0000313" key="7">
    <source>
        <dbReference type="Proteomes" id="UP000245762"/>
    </source>
</evidence>
<name>A0A316L2H7_9FLAO</name>
<dbReference type="GO" id="GO:0016020">
    <property type="term" value="C:membrane"/>
    <property type="evidence" value="ECO:0007669"/>
    <property type="project" value="UniProtKB-SubCell"/>
</dbReference>
<evidence type="ECO:0000256" key="4">
    <source>
        <dbReference type="ARBA" id="ARBA00023136"/>
    </source>
</evidence>